<dbReference type="Proteomes" id="UP001204562">
    <property type="component" value="Unassembled WGS sequence"/>
</dbReference>
<comment type="caution">
    <text evidence="1">The sequence shown here is derived from an EMBL/GenBank/DDBJ whole genome shotgun (WGS) entry which is preliminary data.</text>
</comment>
<evidence type="ECO:0000313" key="1">
    <source>
        <dbReference type="EMBL" id="MCQ4771973.1"/>
    </source>
</evidence>
<proteinExistence type="predicted"/>
<reference evidence="1" key="1">
    <citation type="submission" date="2022-06" db="EMBL/GenBank/DDBJ databases">
        <title>Isolation of gut microbiota from human fecal samples.</title>
        <authorList>
            <person name="Pamer E.G."/>
            <person name="Barat B."/>
            <person name="Waligurski E."/>
            <person name="Medina S."/>
            <person name="Paddock L."/>
            <person name="Mostad J."/>
        </authorList>
    </citation>
    <scope>NUCLEOTIDE SEQUENCE</scope>
    <source>
        <strain evidence="1">DFI.9.91</strain>
    </source>
</reference>
<feature type="non-terminal residue" evidence="1">
    <location>
        <position position="101"/>
    </location>
</feature>
<accession>A0AAW5JWL9</accession>
<feature type="non-terminal residue" evidence="1">
    <location>
        <position position="1"/>
    </location>
</feature>
<name>A0AAW5JWL9_9FIRM</name>
<dbReference type="RefSeq" id="WP_256304979.1">
    <property type="nucleotide sequence ID" value="NZ_JANFYS010000201.1"/>
</dbReference>
<protein>
    <submittedName>
        <fullName evidence="1">Uncharacterized protein</fullName>
    </submittedName>
</protein>
<gene>
    <name evidence="1" type="ORF">NE579_16270</name>
</gene>
<sequence length="101" mass="10572">PPVRILPVLLQEQPGVALPHAIPCVGDKTVGLEAGDPVMAAAQVFVDQDAAAFEAQPGVVIASSEITSLELEARWRPLSASSPVALPRRLRPSRGQLSCSP</sequence>
<evidence type="ECO:0000313" key="2">
    <source>
        <dbReference type="Proteomes" id="UP001204562"/>
    </source>
</evidence>
<dbReference type="AlphaFoldDB" id="A0AAW5JWL9"/>
<organism evidence="1 2">
    <name type="scientific">Intestinimonas massiliensis</name>
    <name type="common">ex Afouda et al. 2020</name>
    <dbReference type="NCBI Taxonomy" id="1673721"/>
    <lineage>
        <taxon>Bacteria</taxon>
        <taxon>Bacillati</taxon>
        <taxon>Bacillota</taxon>
        <taxon>Clostridia</taxon>
        <taxon>Eubacteriales</taxon>
        <taxon>Intestinimonas</taxon>
    </lineage>
</organism>
<dbReference type="EMBL" id="JANFYS010000201">
    <property type="protein sequence ID" value="MCQ4771973.1"/>
    <property type="molecule type" value="Genomic_DNA"/>
</dbReference>